<organism evidence="1 2">
    <name type="scientific">Eimeria tenella</name>
    <name type="common">Coccidian parasite</name>
    <dbReference type="NCBI Taxonomy" id="5802"/>
    <lineage>
        <taxon>Eukaryota</taxon>
        <taxon>Sar</taxon>
        <taxon>Alveolata</taxon>
        <taxon>Apicomplexa</taxon>
        <taxon>Conoidasida</taxon>
        <taxon>Coccidia</taxon>
        <taxon>Eucoccidiorida</taxon>
        <taxon>Eimeriorina</taxon>
        <taxon>Eimeriidae</taxon>
        <taxon>Eimeria</taxon>
    </lineage>
</organism>
<dbReference type="SUPFAM" id="SSF48371">
    <property type="entry name" value="ARM repeat"/>
    <property type="match status" value="1"/>
</dbReference>
<reference evidence="1" key="1">
    <citation type="submission" date="2013-10" db="EMBL/GenBank/DDBJ databases">
        <title>Genomic analysis of the causative agents of coccidiosis in chickens.</title>
        <authorList>
            <person name="Reid A.J."/>
            <person name="Blake D."/>
            <person name="Billington K."/>
            <person name="Browne H."/>
            <person name="Dunn M."/>
            <person name="Hung S."/>
            <person name="Kawahara F."/>
            <person name="Miranda-Saavedra D."/>
            <person name="Mourier T."/>
            <person name="Nagra H."/>
            <person name="Otto T.D."/>
            <person name="Rawlings N."/>
            <person name="Sanchez A."/>
            <person name="Sanders M."/>
            <person name="Subramaniam C."/>
            <person name="Tay Y."/>
            <person name="Dear P."/>
            <person name="Doerig C."/>
            <person name="Gruber A."/>
            <person name="Parkinson J."/>
            <person name="Shirley M."/>
            <person name="Wan K.L."/>
            <person name="Berriman M."/>
            <person name="Tomley F."/>
            <person name="Pain A."/>
        </authorList>
    </citation>
    <scope>NUCLEOTIDE SEQUENCE [LARGE SCALE GENOMIC DNA]</scope>
    <source>
        <strain evidence="1">Houghton</strain>
    </source>
</reference>
<reference evidence="1" key="2">
    <citation type="submission" date="2013-10" db="EMBL/GenBank/DDBJ databases">
        <authorList>
            <person name="Aslett M."/>
        </authorList>
    </citation>
    <scope>NUCLEOTIDE SEQUENCE [LARGE SCALE GENOMIC DNA]</scope>
    <source>
        <strain evidence="1">Houghton</strain>
    </source>
</reference>
<dbReference type="Pfam" id="PF16186">
    <property type="entry name" value="Arm_3"/>
    <property type="match status" value="1"/>
</dbReference>
<dbReference type="Proteomes" id="UP000030747">
    <property type="component" value="Unassembled WGS sequence"/>
</dbReference>
<evidence type="ECO:0000313" key="1">
    <source>
        <dbReference type="EMBL" id="CDJ44185.1"/>
    </source>
</evidence>
<dbReference type="Gene3D" id="1.25.10.10">
    <property type="entry name" value="Leucine-rich Repeat Variant"/>
    <property type="match status" value="1"/>
</dbReference>
<name>U6L8R0_EIMTE</name>
<dbReference type="InterPro" id="IPR016024">
    <property type="entry name" value="ARM-type_fold"/>
</dbReference>
<proteinExistence type="predicted"/>
<dbReference type="AlphaFoldDB" id="U6L8R0"/>
<dbReference type="VEuPathDB" id="ToxoDB:ETH_00043795"/>
<dbReference type="VEuPathDB" id="ToxoDB:ETH2_0943800"/>
<accession>U6L8R0</accession>
<protein>
    <submittedName>
        <fullName evidence="1">Importin subunit alpha, related</fullName>
    </submittedName>
</protein>
<dbReference type="InterPro" id="IPR011989">
    <property type="entry name" value="ARM-like"/>
</dbReference>
<evidence type="ECO:0000313" key="2">
    <source>
        <dbReference type="Proteomes" id="UP000030747"/>
    </source>
</evidence>
<gene>
    <name evidence="1" type="ORF">ETH_00043795</name>
</gene>
<dbReference type="GeneID" id="25257798"/>
<dbReference type="InterPro" id="IPR032413">
    <property type="entry name" value="Arm_3"/>
</dbReference>
<dbReference type="RefSeq" id="XP_013234934.1">
    <property type="nucleotide sequence ID" value="XM_013379480.1"/>
</dbReference>
<dbReference type="EMBL" id="HG676641">
    <property type="protein sequence ID" value="CDJ44185.1"/>
    <property type="molecule type" value="Genomic_DNA"/>
</dbReference>
<keyword evidence="2" id="KW-1185">Reference proteome</keyword>
<sequence>MVSLEALHAILKTGNKIKEREGLDSNPFVDLIEQADGAAALERLQESSNDSVFKKVFAIISTYFPYEEDEPVAAEGPTAFGAEAPQGGFKFN</sequence>